<reference evidence="2" key="1">
    <citation type="submission" date="2017-02" db="EMBL/GenBank/DDBJ databases">
        <title>Comparative genomics and description of representatives of a novel lineage of planctomycetes thriving in anoxic sediments.</title>
        <authorList>
            <person name="Spring S."/>
            <person name="Bunk B."/>
            <person name="Sproer C."/>
        </authorList>
    </citation>
    <scope>NUCLEOTIDE SEQUENCE [LARGE SCALE GENOMIC DNA]</scope>
    <source>
        <strain evidence="2">ST-NAGAB-D1</strain>
    </source>
</reference>
<dbReference type="EMBL" id="CP019791">
    <property type="protein sequence ID" value="AQT67107.1"/>
    <property type="molecule type" value="Genomic_DNA"/>
</dbReference>
<dbReference type="KEGG" id="alus:STSP2_00248"/>
<keyword evidence="2" id="KW-1185">Reference proteome</keyword>
<proteinExistence type="predicted"/>
<dbReference type="RefSeq" id="WP_146659076.1">
    <property type="nucleotide sequence ID" value="NZ_CP019791.1"/>
</dbReference>
<evidence type="ECO:0000313" key="2">
    <source>
        <dbReference type="Proteomes" id="UP000189674"/>
    </source>
</evidence>
<dbReference type="STRING" id="1936003.STSP2_00248"/>
<dbReference type="Proteomes" id="UP000189674">
    <property type="component" value="Chromosome"/>
</dbReference>
<gene>
    <name evidence="1" type="ORF">STSP2_00248</name>
</gene>
<protein>
    <submittedName>
        <fullName evidence="1">Uncharacterized protein</fullName>
    </submittedName>
</protein>
<organism evidence="1 2">
    <name type="scientific">Anaerohalosphaera lusitana</name>
    <dbReference type="NCBI Taxonomy" id="1936003"/>
    <lineage>
        <taxon>Bacteria</taxon>
        <taxon>Pseudomonadati</taxon>
        <taxon>Planctomycetota</taxon>
        <taxon>Phycisphaerae</taxon>
        <taxon>Sedimentisphaerales</taxon>
        <taxon>Anaerohalosphaeraceae</taxon>
        <taxon>Anaerohalosphaera</taxon>
    </lineage>
</organism>
<name>A0A1U9NH60_9BACT</name>
<sequence>MDNKIDFTMANEHSVLLQPTALAVFIDGQLNDNLTVLEIDKQSSPDFSSAVVSFTDALAIEEGLLYKGQRLSICRCYNGGLGYDSSELFSIFEGVIVSIDRHISDREFALQINARDMSAVLEQLMVCGRRVKLLDGKTTFVYDEPVVFNRAGVGNRSNEIVEHGGYQYYVFDCDESSASQWSCAQAIHYILSEYLVPGELQLPMLAELEEVFKGRTFIDLEVGGRSVAESLLILCEKAGVRFRFVSRLDSDGPASGIVFYKDKACRRYSLNLQNPGASIDLSKSNILKIEKSGCDRPVTHCQAVYGERKRFEATFDLIRGWDPAKESHTNEVYSTTHSDFEQFSNVYRKWCLNESGMYSGEPYKQGEAYSFSRLFGIETVLPKSRRFLETVSKLPGSDSTGYLLEVSYDAGLNWQQYLEPYEILSDECGVWLSGETLGTQFWQAEQSGALRFRMTASVESDERLTGSYADGPVGGLVRIDDHVEWCEQDFRFRKVSHLSVLEGSEADEVDDTCAIQQYAREKCLGRSVEQNSLEIESPHIIPGIEPGDRVLFSGSTSNLLTMDDEIVYAVERVRYDLIDQITKLAVLGKREVG</sequence>
<dbReference type="AlphaFoldDB" id="A0A1U9NH60"/>
<evidence type="ECO:0000313" key="1">
    <source>
        <dbReference type="EMBL" id="AQT67107.1"/>
    </source>
</evidence>
<accession>A0A1U9NH60</accession>
<dbReference type="OrthoDB" id="10010048at2"/>